<dbReference type="Proteomes" id="UP000247702">
    <property type="component" value="Unassembled WGS sequence"/>
</dbReference>
<organism evidence="1 2">
    <name type="scientific">Rhizophagus clarus</name>
    <dbReference type="NCBI Taxonomy" id="94130"/>
    <lineage>
        <taxon>Eukaryota</taxon>
        <taxon>Fungi</taxon>
        <taxon>Fungi incertae sedis</taxon>
        <taxon>Mucoromycota</taxon>
        <taxon>Glomeromycotina</taxon>
        <taxon>Glomeromycetes</taxon>
        <taxon>Glomerales</taxon>
        <taxon>Glomeraceae</taxon>
        <taxon>Rhizophagus</taxon>
    </lineage>
</organism>
<protein>
    <recommendedName>
        <fullName evidence="3">Reverse transcriptase domain-containing protein</fullName>
    </recommendedName>
</protein>
<name>A0A2Z6R357_9GLOM</name>
<dbReference type="AlphaFoldDB" id="A0A2Z6R357"/>
<dbReference type="EMBL" id="BEXD01001068">
    <property type="protein sequence ID" value="GBB92084.1"/>
    <property type="molecule type" value="Genomic_DNA"/>
</dbReference>
<evidence type="ECO:0008006" key="3">
    <source>
        <dbReference type="Google" id="ProtNLM"/>
    </source>
</evidence>
<keyword evidence="2" id="KW-1185">Reference proteome</keyword>
<gene>
    <name evidence="1" type="ORF">RclHR1_01960034</name>
</gene>
<accession>A0A2Z6R357</accession>
<proteinExistence type="predicted"/>
<reference evidence="1 2" key="1">
    <citation type="submission" date="2017-11" db="EMBL/GenBank/DDBJ databases">
        <title>The genome of Rhizophagus clarus HR1 reveals common genetic basis of auxotrophy among arbuscular mycorrhizal fungi.</title>
        <authorList>
            <person name="Kobayashi Y."/>
        </authorList>
    </citation>
    <scope>NUCLEOTIDE SEQUENCE [LARGE SCALE GENOMIC DNA]</scope>
    <source>
        <strain evidence="1 2">HR1</strain>
    </source>
</reference>
<sequence length="413" mass="46160">MLDPYILRSPSLHLMVMDNAFTLEINNLVFIDNSTLISSSKAGLEHMLFITEEFYVLNNTSANHNKYTLISNSLPITTTSVISPVEFHLPLFSLNSISSISVMPISITFSFQFLGVWFNVKGSHDFVKKQIAGECNSFATTLRPAKLSAKQVVYLYNSVLIPKLEYRMQVIHLSEKDCYTATRLIRSLVKQKANFSRSLPNPLLYLSQALGLINLFSHLVQCHSLPPFHLQHANFTSTSPDLTLSGHTPLYSCMSPKSFKASLSVQPKHDTCVIVHWISKCLSSSSDVICLHPCPGCDAHVPSSSAHKYSAVPPRCTFKFSLLRSLILPTNCKRIQQITTEVTSPFSWADLSATITLYYRRLTISSNFSSTSMMFDDTSSDCPLPDVPHRLPSPVILTSDSHYRFYTDGSSLI</sequence>
<dbReference type="STRING" id="94130.A0A2Z6R357"/>
<evidence type="ECO:0000313" key="2">
    <source>
        <dbReference type="Proteomes" id="UP000247702"/>
    </source>
</evidence>
<evidence type="ECO:0000313" key="1">
    <source>
        <dbReference type="EMBL" id="GBB92084.1"/>
    </source>
</evidence>
<comment type="caution">
    <text evidence="1">The sequence shown here is derived from an EMBL/GenBank/DDBJ whole genome shotgun (WGS) entry which is preliminary data.</text>
</comment>